<sequence length="134" mass="14417">MADLVAGRTSSFSPPLQWLAVTLAHSGFGQKQRRLGKKREGLGSVGLLVQGEEDGTTSGIEAETSSLGLSSARLPSLWRREQLLSREAERRKRKQGDEAVSFLFCKSLGLPAEELAAGGWFLGMKTAEDKGGRA</sequence>
<accession>A0A4U5PNS1</accession>
<evidence type="ECO:0000313" key="1">
    <source>
        <dbReference type="EMBL" id="TKR98430.1"/>
    </source>
</evidence>
<gene>
    <name evidence="1" type="ORF">D5086_0000203160</name>
</gene>
<comment type="caution">
    <text evidence="1">The sequence shown here is derived from an EMBL/GenBank/DDBJ whole genome shotgun (WGS) entry which is preliminary data.</text>
</comment>
<proteinExistence type="predicted"/>
<protein>
    <submittedName>
        <fullName evidence="1">Uncharacterized protein</fullName>
    </submittedName>
</protein>
<reference evidence="1" key="1">
    <citation type="submission" date="2018-10" db="EMBL/GenBank/DDBJ databases">
        <title>Population genomic analysis revealed the cold adaptation of white poplar.</title>
        <authorList>
            <person name="Liu Y.-J."/>
        </authorList>
    </citation>
    <scope>NUCLEOTIDE SEQUENCE [LARGE SCALE GENOMIC DNA]</scope>
    <source>
        <strain evidence="1">PAL-ZL1</strain>
    </source>
</reference>
<dbReference type="EMBL" id="RCHU01000672">
    <property type="protein sequence ID" value="TKR98430.1"/>
    <property type="molecule type" value="Genomic_DNA"/>
</dbReference>
<dbReference type="AlphaFoldDB" id="A0A4U5PNS1"/>
<organism evidence="1">
    <name type="scientific">Populus alba</name>
    <name type="common">White poplar</name>
    <dbReference type="NCBI Taxonomy" id="43335"/>
    <lineage>
        <taxon>Eukaryota</taxon>
        <taxon>Viridiplantae</taxon>
        <taxon>Streptophyta</taxon>
        <taxon>Embryophyta</taxon>
        <taxon>Tracheophyta</taxon>
        <taxon>Spermatophyta</taxon>
        <taxon>Magnoliopsida</taxon>
        <taxon>eudicotyledons</taxon>
        <taxon>Gunneridae</taxon>
        <taxon>Pentapetalae</taxon>
        <taxon>rosids</taxon>
        <taxon>fabids</taxon>
        <taxon>Malpighiales</taxon>
        <taxon>Salicaceae</taxon>
        <taxon>Saliceae</taxon>
        <taxon>Populus</taxon>
    </lineage>
</organism>
<name>A0A4U5PNS1_POPAL</name>